<feature type="compositionally biased region" description="Basic and acidic residues" evidence="1">
    <location>
        <begin position="1900"/>
        <end position="1920"/>
    </location>
</feature>
<accession>A0A8J1XR60</accession>
<feature type="compositionally biased region" description="Polar residues" evidence="1">
    <location>
        <begin position="2095"/>
        <end position="2107"/>
    </location>
</feature>
<proteinExistence type="predicted"/>
<evidence type="ECO:0000313" key="3">
    <source>
        <dbReference type="Proteomes" id="UP000749559"/>
    </source>
</evidence>
<feature type="compositionally biased region" description="Basic and acidic residues" evidence="1">
    <location>
        <begin position="2836"/>
        <end position="2866"/>
    </location>
</feature>
<feature type="region of interest" description="Disordered" evidence="1">
    <location>
        <begin position="478"/>
        <end position="500"/>
    </location>
</feature>
<feature type="compositionally biased region" description="Basic and acidic residues" evidence="1">
    <location>
        <begin position="888"/>
        <end position="900"/>
    </location>
</feature>
<name>A0A8J1XR60_OWEFU</name>
<feature type="compositionally biased region" description="Basic residues" evidence="1">
    <location>
        <begin position="701"/>
        <end position="711"/>
    </location>
</feature>
<feature type="region of interest" description="Disordered" evidence="1">
    <location>
        <begin position="2061"/>
        <end position="2107"/>
    </location>
</feature>
<feature type="compositionally biased region" description="Basic and acidic residues" evidence="1">
    <location>
        <begin position="2708"/>
        <end position="2753"/>
    </location>
</feature>
<evidence type="ECO:0000313" key="2">
    <source>
        <dbReference type="EMBL" id="CAH1775954.1"/>
    </source>
</evidence>
<feature type="compositionally biased region" description="Basic and acidic residues" evidence="1">
    <location>
        <begin position="717"/>
        <end position="734"/>
    </location>
</feature>
<feature type="compositionally biased region" description="Basic and acidic residues" evidence="1">
    <location>
        <begin position="2643"/>
        <end position="2654"/>
    </location>
</feature>
<keyword evidence="3" id="KW-1185">Reference proteome</keyword>
<feature type="region of interest" description="Disordered" evidence="1">
    <location>
        <begin position="289"/>
        <end position="344"/>
    </location>
</feature>
<feature type="compositionally biased region" description="Polar residues" evidence="1">
    <location>
        <begin position="1778"/>
        <end position="1791"/>
    </location>
</feature>
<feature type="compositionally biased region" description="Basic residues" evidence="1">
    <location>
        <begin position="1370"/>
        <end position="1385"/>
    </location>
</feature>
<dbReference type="PROSITE" id="PS00028">
    <property type="entry name" value="ZINC_FINGER_C2H2_1"/>
    <property type="match status" value="1"/>
</dbReference>
<feature type="compositionally biased region" description="Polar residues" evidence="1">
    <location>
        <begin position="2177"/>
        <end position="2190"/>
    </location>
</feature>
<feature type="compositionally biased region" description="Polar residues" evidence="1">
    <location>
        <begin position="2197"/>
        <end position="2209"/>
    </location>
</feature>
<evidence type="ECO:0000256" key="1">
    <source>
        <dbReference type="SAM" id="MobiDB-lite"/>
    </source>
</evidence>
<feature type="compositionally biased region" description="Basic and acidic residues" evidence="1">
    <location>
        <begin position="2763"/>
        <end position="2774"/>
    </location>
</feature>
<protein>
    <submittedName>
        <fullName evidence="2">Uncharacterized protein</fullName>
    </submittedName>
</protein>
<feature type="compositionally biased region" description="Basic and acidic residues" evidence="1">
    <location>
        <begin position="1425"/>
        <end position="1451"/>
    </location>
</feature>
<feature type="region of interest" description="Disordered" evidence="1">
    <location>
        <begin position="1770"/>
        <end position="1793"/>
    </location>
</feature>
<dbReference type="InterPro" id="IPR013087">
    <property type="entry name" value="Znf_C2H2_type"/>
</dbReference>
<feature type="compositionally biased region" description="Polar residues" evidence="1">
    <location>
        <begin position="1242"/>
        <end position="1254"/>
    </location>
</feature>
<dbReference type="Proteomes" id="UP000749559">
    <property type="component" value="Unassembled WGS sequence"/>
</dbReference>
<feature type="region of interest" description="Disordered" evidence="1">
    <location>
        <begin position="678"/>
        <end position="737"/>
    </location>
</feature>
<organism evidence="2 3">
    <name type="scientific">Owenia fusiformis</name>
    <name type="common">Polychaete worm</name>
    <dbReference type="NCBI Taxonomy" id="6347"/>
    <lineage>
        <taxon>Eukaryota</taxon>
        <taxon>Metazoa</taxon>
        <taxon>Spiralia</taxon>
        <taxon>Lophotrochozoa</taxon>
        <taxon>Annelida</taxon>
        <taxon>Polychaeta</taxon>
        <taxon>Sedentaria</taxon>
        <taxon>Canalipalpata</taxon>
        <taxon>Sabellida</taxon>
        <taxon>Oweniida</taxon>
        <taxon>Oweniidae</taxon>
        <taxon>Owenia</taxon>
    </lineage>
</organism>
<feature type="compositionally biased region" description="Basic and acidic residues" evidence="1">
    <location>
        <begin position="35"/>
        <end position="44"/>
    </location>
</feature>
<feature type="compositionally biased region" description="Polar residues" evidence="1">
    <location>
        <begin position="1398"/>
        <end position="1409"/>
    </location>
</feature>
<feature type="region of interest" description="Disordered" evidence="1">
    <location>
        <begin position="2243"/>
        <end position="2291"/>
    </location>
</feature>
<feature type="compositionally biased region" description="Basic residues" evidence="1">
    <location>
        <begin position="1459"/>
        <end position="1488"/>
    </location>
</feature>
<feature type="region of interest" description="Disordered" evidence="1">
    <location>
        <begin position="1339"/>
        <end position="1537"/>
    </location>
</feature>
<reference evidence="2" key="1">
    <citation type="submission" date="2022-03" db="EMBL/GenBank/DDBJ databases">
        <authorList>
            <person name="Martin C."/>
        </authorList>
    </citation>
    <scope>NUCLEOTIDE SEQUENCE</scope>
</reference>
<sequence length="2902" mass="327533">MHVTEMPLYGEHSMGASEEAGNVGAHHTVGPSENTRGDHERVENGHRASVPLETIASDPSTVCEAICQEAHKTGVNYLQDLQKKAALNNDNREYLGGEAGITNYGCLDQSINKGLNKSILNDGGAHGYFNRMAKEQRRSEEATHQIPYQTIDPSYNKHNGEQSTLRMYMSAPKLLRGVTQPLDLEPEGQGQTTVEALPQTRGFYPMYTQAETALVKTKPRRRKRKIPMHIDEGLEYRNNNGNVNESGNVLVVDAFVNAMKQRKASQGLTAAKYDQQRTPSMFQHIPQHVIPYPQRDSQSDKIRYGFPPSSNEGGQNNKNNSNSNENKYPHQPGQHKGQTYTAEAQYQSSQQLHHHIRQSIQQQIQNPQYYKEKHLFNEMHGLGQEGEKDDQDPHLNEFSIAKSKLDQYWKTPINATSNAGSSELLPAERTPSRTQIHYTNGSNYAKRQYDSRPYDQDEYQFEKSRASFMENQTQFIPNPIDRCDTRKPSENGARYPNDKFQPSRRRIECYEERNDYQYQEQNGNQYQVPIAECQLTNGNRTPTESNKIFGNMIHPCQTRDSNISADDLVTRVPRNEENENEPIPRHNVIYFPSAEDRLHREQMVAQCHPYVSLSNGQTRVSNSHPGMIVNGHNPETNNRPLNYRNGPPPLYKVIPSTMPQPWKMHEVRFPPHMYQDQEQIKGHRRNRKQRAKSNDQIKVGKGTRKRGRPRKNASEGSTRKDIDQPSETTKEQGFPKKTMLNYIPLDLSTNKKVQRGSDVPFTILDGDQSKETPVVKTAEEGTENRDEIICNEDALSKIRESHVDSQESTGIPAKHPCSSSSKPIHSFQDAFLQFQQRDTFSEHQEESMMSWHTPTNYFPKATSDHNMLKEAEPNSTDDVQTLPQSLRASEKCDQEEKQEHGTVANGDHPRKRRGPKTEIQIIDGQETIVCYIDEEDLKYHNRELMAKLSSTDSPEVVKRLLAKPIETQQELLAATSKMVPYNSEVAKQNPYNKYMPFSPNHPQHPRLPTFANTEPQIFQSTDKVQSIPFQDANNNKHLQEQIKNQKIMNLPQTHMMNSSNQKHRILPSYMPTFISNQIKPQDHSSPLMPTDTVICKLCGAKYNNMVSMEKHFIYFHKTEVQHENIEVNFASDANGQNKQQVEAVNTTATVPSEDGSEKINKFQDSIKTVATDVATEAQNNDRINPPFDTPQDDESKIAAETLISLQSRPPSELRFDEQLRLLTDDIDAANVLVDMKHNTPQVSPVKQIPPSTAISVDKSPDKGKGVVGENECSQVGHELCVTPGPYHQNHQVQNNVSHGNDASNALKCDTLKNLASSTIDEPISMNLDKRQSDFIKEPCTTGVTKKARKATVKRKKDQIGKPSVPAKSSQAKKNKMNNRINRIKRNSSPDYKSKQRKQTTPSTLSQENVGQKRKNTKIPSLGDQSDGKSISKNETSDNSKHKTDNIERVNKSDSIILKPNKKYGKKSFFRISLKKSNSKNNLKKKKTTSKTTKLKPADKHVDKEIENSSNDVSDEKETTVTSKDCASGSKTVKTNETDILNHENNKNDNIKKLETSTSEVRSNGNGKADSPFVTNVKNSEATEVPPEDTTPLEKHVQYAVEKTIITDQTTTKVDETTNQPITEETEIEESEETFLDLEDELPDIADDGFGRHVVKGDKNTGELIIKNINDTETEQYLAGKSMSNNTDEVTEMKDSDQPFHTSKESYEEEIVEELITFGNDFTDGEESLGIKVISTFSLATHDGTIPPELALEHGLSTDQKQSKDTISLTGCERENDSNSDSNKLIKTSPMIQSAEPLNEKNVEKDSDVNNSSKIEMPNEMTNRTVDGQENENKMARETVKTSDAISDALEAKVNRVTDEENITIDKNDTPVSSTESTTIITENLTLLDTEVSTKGTIRKQEINDPSGKQDRQVSSSHDDQNLSSRLNVFDILSATKSDDEKMSSSRTLRINSAPMESIEPDTPPHTVYTSKDHKLDTFLEKAKRFGQMLKKESSFGDTSPIKQNPICERSFSENFPRYEVISKDISKRQTPLDTNRAVKLKRNARKSTRSSNWVNNFNKFAQNMPKHYPNDNVKSPESNAGSKFQSGDPKGIKTKFNQSEDGYNTQPATVKKEKVLLRKNARKSGVSAAELNLAIVSLDTKRRPKQQRDHMPSQTEKQKRGEVSNTLLPLEKRPKLSRSSDTMDSNTSDGINKVDTLKNSNESQTSSKTLDSKPKNNKTGKKRQIDDTTDQLQQLIGIVTKRTEKLKKPVQQQAAPKNNAEMNGHKKKSDKADKPITEQQNTSRNKTITKETNKRDIIKQTMPNKEHTVNGFSHLRNMFSKAKETEKISDQAIEKRDNETKAKPSVQQTVEGFSHLKDMLTKGKATIEQVEPTCPNDSDEDEGNLFEIPIKETLPIKENYPHANNHSINESGIPIADNSHKELDSLVDTTKDKVVLKTISSRKMSEDDNSSDDEKEKIKCQNLLMKLQNLRAIARKSYEKQIEGKYSGSSDDESDDDVIEVSKNNLQKLDTPDIDGDSDDELPDILKEMTAKHNTSMNKPAKQACATVKSTMVIKPDNAGPVNSKSCIISKKNVSTSKRRKRCPSERHNDDLHSFDVRTKPCKVLLKDISKDIKYKDAMEFMTIKLSKCYGLPKYGLSDQDEIDQREKRKEDNKKNKRNMKQNTGGSRLKNINCDSVSSESSTAHFRNKGTGNERAIKRNKITCKKQSIQDDKRMDGKQSNEDNGKTDIKQSERDIKVTGGKQGKEGNEETDKNQSNGDNEETDNKQSNEDKKGTAIKQTDIMLCNKDNKEMDIKQSNEKNKGRDDIKQDIGNNEGTDNKQSNEDSKGTNNNQKNCNEETNSKHSNENNKKRDSDVMDPKDEHSIEFDEPQSDDGNESDASESTIPFDIVSFSSSLSEFIEC</sequence>
<feature type="compositionally biased region" description="Basic and acidic residues" evidence="1">
    <location>
        <begin position="2146"/>
        <end position="2162"/>
    </location>
</feature>
<dbReference type="EMBL" id="CAIIXF020000001">
    <property type="protein sequence ID" value="CAH1775954.1"/>
    <property type="molecule type" value="Genomic_DNA"/>
</dbReference>
<feature type="region of interest" description="Disordered" evidence="1">
    <location>
        <begin position="887"/>
        <end position="914"/>
    </location>
</feature>
<feature type="compositionally biased region" description="Polar residues" evidence="1">
    <location>
        <begin position="2673"/>
        <end position="2685"/>
    </location>
</feature>
<feature type="compositionally biased region" description="Polar residues" evidence="1">
    <location>
        <begin position="1519"/>
        <end position="1532"/>
    </location>
</feature>
<feature type="compositionally biased region" description="Acidic residues" evidence="1">
    <location>
        <begin position="2867"/>
        <end position="2880"/>
    </location>
</feature>
<feature type="compositionally biased region" description="Basic and acidic residues" evidence="1">
    <location>
        <begin position="2787"/>
        <end position="2809"/>
    </location>
</feature>
<feature type="compositionally biased region" description="Basic and acidic residues" evidence="1">
    <location>
        <begin position="2817"/>
        <end position="2827"/>
    </location>
</feature>
<feature type="compositionally biased region" description="Polar residues" evidence="1">
    <location>
        <begin position="2277"/>
        <end position="2286"/>
    </location>
</feature>
<gene>
    <name evidence="2" type="ORF">OFUS_LOCUS3188</name>
</gene>
<feature type="compositionally biased region" description="Basic residues" evidence="1">
    <location>
        <begin position="1345"/>
        <end position="1356"/>
    </location>
</feature>
<feature type="region of interest" description="Disordered" evidence="1">
    <location>
        <begin position="1242"/>
        <end position="1268"/>
    </location>
</feature>
<feature type="region of interest" description="Disordered" evidence="1">
    <location>
        <begin position="19"/>
        <end position="44"/>
    </location>
</feature>
<feature type="compositionally biased region" description="Basic residues" evidence="1">
    <location>
        <begin position="682"/>
        <end position="691"/>
    </location>
</feature>
<feature type="compositionally biased region" description="Polar residues" evidence="1">
    <location>
        <begin position="2072"/>
        <end position="2085"/>
    </location>
</feature>
<comment type="caution">
    <text evidence="2">The sequence shown here is derived from an EMBL/GenBank/DDBJ whole genome shotgun (WGS) entry which is preliminary data.</text>
</comment>
<feature type="compositionally biased region" description="Basic and acidic residues" evidence="1">
    <location>
        <begin position="1495"/>
        <end position="1506"/>
    </location>
</feature>
<feature type="region of interest" description="Disordered" evidence="1">
    <location>
        <begin position="2641"/>
        <end position="2887"/>
    </location>
</feature>
<feature type="compositionally biased region" description="Low complexity" evidence="1">
    <location>
        <begin position="309"/>
        <end position="326"/>
    </location>
</feature>
<feature type="region of interest" description="Disordered" evidence="1">
    <location>
        <begin position="2138"/>
        <end position="2228"/>
    </location>
</feature>
<feature type="region of interest" description="Disordered" evidence="1">
    <location>
        <begin position="1900"/>
        <end position="1921"/>
    </location>
</feature>